<dbReference type="EMBL" id="DRPZ01000181">
    <property type="protein sequence ID" value="HGY09739.1"/>
    <property type="molecule type" value="Genomic_DNA"/>
</dbReference>
<dbReference type="Proteomes" id="UP000885759">
    <property type="component" value="Unassembled WGS sequence"/>
</dbReference>
<reference evidence="1" key="1">
    <citation type="journal article" date="2020" name="mSystems">
        <title>Genome- and Community-Level Interaction Insights into Carbon Utilization and Element Cycling Functions of Hydrothermarchaeota in Hydrothermal Sediment.</title>
        <authorList>
            <person name="Zhou Z."/>
            <person name="Liu Y."/>
            <person name="Xu W."/>
            <person name="Pan J."/>
            <person name="Luo Z.H."/>
            <person name="Li M."/>
        </authorList>
    </citation>
    <scope>NUCLEOTIDE SEQUENCE [LARGE SCALE GENOMIC DNA]</scope>
    <source>
        <strain evidence="1">HyVt-570</strain>
    </source>
</reference>
<dbReference type="AlphaFoldDB" id="A0A7C4ZHI7"/>
<gene>
    <name evidence="1" type="ORF">ENK37_06785</name>
</gene>
<evidence type="ECO:0008006" key="2">
    <source>
        <dbReference type="Google" id="ProtNLM"/>
    </source>
</evidence>
<comment type="caution">
    <text evidence="1">The sequence shown here is derived from an EMBL/GenBank/DDBJ whole genome shotgun (WGS) entry which is preliminary data.</text>
</comment>
<organism evidence="1">
    <name type="scientific">Oceanithermus profundus</name>
    <dbReference type="NCBI Taxonomy" id="187137"/>
    <lineage>
        <taxon>Bacteria</taxon>
        <taxon>Thermotogati</taxon>
        <taxon>Deinococcota</taxon>
        <taxon>Deinococci</taxon>
        <taxon>Thermales</taxon>
        <taxon>Thermaceae</taxon>
        <taxon>Oceanithermus</taxon>
    </lineage>
</organism>
<sequence>MQPITWENYTPTGWGPEGMPEVDDVRPHQCPRCRKPAKEGARVYLQGHGHRVREVVVRPAVEDLEPLVVECWSRRYRCTRCGAVVTVLPVGVLSRCLYSVMAIVHAFILVSAAPVGAGLSEEEAYDIQGMNPSRRWTTPFPYRWRSLDRWRKRIGSWWPGCRGVSELLVELFSRASRSGLREVLAVAVGSHIQWGAAM</sequence>
<protein>
    <recommendedName>
        <fullName evidence="2">Transposase IS204/IS1001/IS1096/IS1165 zinc-finger domain-containing protein</fullName>
    </recommendedName>
</protein>
<evidence type="ECO:0000313" key="1">
    <source>
        <dbReference type="EMBL" id="HGY09739.1"/>
    </source>
</evidence>
<name>A0A7C4ZHI7_9DEIN</name>
<accession>A0A7C4ZHI7</accession>
<proteinExistence type="predicted"/>